<dbReference type="EMBL" id="SGWQ01000016">
    <property type="protein sequence ID" value="RZS30591.1"/>
    <property type="molecule type" value="Genomic_DNA"/>
</dbReference>
<feature type="compositionally biased region" description="Polar residues" evidence="1">
    <location>
        <begin position="29"/>
        <end position="41"/>
    </location>
</feature>
<evidence type="ECO:0000313" key="3">
    <source>
        <dbReference type="Proteomes" id="UP000294257"/>
    </source>
</evidence>
<evidence type="ECO:0000256" key="1">
    <source>
        <dbReference type="SAM" id="MobiDB-lite"/>
    </source>
</evidence>
<sequence>MKTNSAHFTNLMSEAPYELRAGGFPQAPEGTTMNIPMNTPKPSRRERRGGKQVKANGRMHLAAQHGGMVKQRQHAVRRRG</sequence>
<proteinExistence type="predicted"/>
<keyword evidence="3" id="KW-1185">Reference proteome</keyword>
<organism evidence="2 3">
    <name type="scientific">Herbihabitans rhizosphaerae</name>
    <dbReference type="NCBI Taxonomy" id="1872711"/>
    <lineage>
        <taxon>Bacteria</taxon>
        <taxon>Bacillati</taxon>
        <taxon>Actinomycetota</taxon>
        <taxon>Actinomycetes</taxon>
        <taxon>Pseudonocardiales</taxon>
        <taxon>Pseudonocardiaceae</taxon>
        <taxon>Herbihabitans</taxon>
    </lineage>
</organism>
<evidence type="ECO:0000313" key="2">
    <source>
        <dbReference type="EMBL" id="RZS30591.1"/>
    </source>
</evidence>
<dbReference type="RefSeq" id="WP_130348512.1">
    <property type="nucleotide sequence ID" value="NZ_SGWQ01000016.1"/>
</dbReference>
<comment type="caution">
    <text evidence="2">The sequence shown here is derived from an EMBL/GenBank/DDBJ whole genome shotgun (WGS) entry which is preliminary data.</text>
</comment>
<dbReference type="AlphaFoldDB" id="A0A4Q7KFY4"/>
<feature type="region of interest" description="Disordered" evidence="1">
    <location>
        <begin position="19"/>
        <end position="80"/>
    </location>
</feature>
<protein>
    <submittedName>
        <fullName evidence="2">Uncharacterized protein</fullName>
    </submittedName>
</protein>
<feature type="compositionally biased region" description="Basic residues" evidence="1">
    <location>
        <begin position="71"/>
        <end position="80"/>
    </location>
</feature>
<reference evidence="2 3" key="1">
    <citation type="submission" date="2019-02" db="EMBL/GenBank/DDBJ databases">
        <title>Genomic Encyclopedia of Type Strains, Phase IV (KMG-IV): sequencing the most valuable type-strain genomes for metagenomic binning, comparative biology and taxonomic classification.</title>
        <authorList>
            <person name="Goeker M."/>
        </authorList>
    </citation>
    <scope>NUCLEOTIDE SEQUENCE [LARGE SCALE GENOMIC DNA]</scope>
    <source>
        <strain evidence="2 3">DSM 101727</strain>
    </source>
</reference>
<gene>
    <name evidence="2" type="ORF">EV193_116112</name>
</gene>
<feature type="compositionally biased region" description="Basic residues" evidence="1">
    <location>
        <begin position="42"/>
        <end position="51"/>
    </location>
</feature>
<dbReference type="Proteomes" id="UP000294257">
    <property type="component" value="Unassembled WGS sequence"/>
</dbReference>
<dbReference type="OrthoDB" id="8639774at2"/>
<name>A0A4Q7KFY4_9PSEU</name>
<accession>A0A4Q7KFY4</accession>